<keyword evidence="8 10" id="KW-0406">Ion transport</keyword>
<feature type="transmembrane region" description="Helical" evidence="10">
    <location>
        <begin position="122"/>
        <end position="140"/>
    </location>
</feature>
<dbReference type="RefSeq" id="XP_020118661.1">
    <property type="nucleotide sequence ID" value="XM_020268579.1"/>
</dbReference>
<evidence type="ECO:0000256" key="8">
    <source>
        <dbReference type="ARBA" id="ARBA00023065"/>
    </source>
</evidence>
<feature type="transmembrane region" description="Helical" evidence="10">
    <location>
        <begin position="152"/>
        <end position="175"/>
    </location>
</feature>
<keyword evidence="13" id="KW-1185">Reference proteome</keyword>
<evidence type="ECO:0000256" key="10">
    <source>
        <dbReference type="RuleBase" id="RU365028"/>
    </source>
</evidence>
<keyword evidence="7 10" id="KW-1133">Transmembrane helix</keyword>
<feature type="transmembrane region" description="Helical" evidence="10">
    <location>
        <begin position="362"/>
        <end position="381"/>
    </location>
</feature>
<dbReference type="Proteomes" id="UP000214365">
    <property type="component" value="Unassembled WGS sequence"/>
</dbReference>
<evidence type="ECO:0000256" key="7">
    <source>
        <dbReference type="ARBA" id="ARBA00022989"/>
    </source>
</evidence>
<dbReference type="STRING" id="1441469.A0A225ADK8"/>
<evidence type="ECO:0000259" key="11">
    <source>
        <dbReference type="Pfam" id="PF01699"/>
    </source>
</evidence>
<evidence type="ECO:0000256" key="5">
    <source>
        <dbReference type="ARBA" id="ARBA00022692"/>
    </source>
</evidence>
<dbReference type="GO" id="GO:0006874">
    <property type="term" value="P:intracellular calcium ion homeostasis"/>
    <property type="evidence" value="ECO:0007669"/>
    <property type="project" value="TreeGrafter"/>
</dbReference>
<dbReference type="InterPro" id="IPR004837">
    <property type="entry name" value="NaCa_Exmemb"/>
</dbReference>
<dbReference type="AlphaFoldDB" id="A0A225ADK8"/>
<dbReference type="NCBIfam" id="TIGR00378">
    <property type="entry name" value="cax"/>
    <property type="match status" value="1"/>
</dbReference>
<evidence type="ECO:0000313" key="12">
    <source>
        <dbReference type="EMBL" id="OKL58540.1"/>
    </source>
</evidence>
<dbReference type="Pfam" id="PF01699">
    <property type="entry name" value="Na_Ca_ex"/>
    <property type="match status" value="2"/>
</dbReference>
<comment type="function">
    <text evidence="10">Has a role in promoting intracellular calcium ion sequestration via the exchange of calcium ions for hydrogen ions across the vacuolar membrane. Involved also in manganese ion homeostasis via its uptake into the vacuole.</text>
</comment>
<gene>
    <name evidence="12" type="ORF">UA08_06273</name>
</gene>
<keyword evidence="9 10" id="KW-0472">Membrane</keyword>
<dbReference type="GO" id="GO:0012505">
    <property type="term" value="C:endomembrane system"/>
    <property type="evidence" value="ECO:0007669"/>
    <property type="project" value="UniProtKB-SubCell"/>
</dbReference>
<accession>A0A225ADK8</accession>
<keyword evidence="10" id="KW-0926">Vacuole</keyword>
<feature type="transmembrane region" description="Helical" evidence="10">
    <location>
        <begin position="187"/>
        <end position="208"/>
    </location>
</feature>
<evidence type="ECO:0000256" key="9">
    <source>
        <dbReference type="ARBA" id="ARBA00023136"/>
    </source>
</evidence>
<dbReference type="InterPro" id="IPR004798">
    <property type="entry name" value="CAX-like"/>
</dbReference>
<comment type="subcellular location">
    <subcellularLocation>
        <location evidence="1">Endomembrane system</location>
        <topology evidence="1">Multi-pass membrane protein</topology>
    </subcellularLocation>
    <subcellularLocation>
        <location evidence="10">Vacuole membrane</location>
    </subcellularLocation>
</comment>
<dbReference type="Gene3D" id="1.20.1420.30">
    <property type="entry name" value="NCX, central ion-binding region"/>
    <property type="match status" value="1"/>
</dbReference>
<dbReference type="GO" id="GO:0000329">
    <property type="term" value="C:fungal-type vacuole membrane"/>
    <property type="evidence" value="ECO:0007669"/>
    <property type="project" value="TreeGrafter"/>
</dbReference>
<evidence type="ECO:0000256" key="3">
    <source>
        <dbReference type="ARBA" id="ARBA00022448"/>
    </source>
</evidence>
<dbReference type="OrthoDB" id="1699231at2759"/>
<dbReference type="GeneID" id="31006029"/>
<feature type="transmembrane region" description="Helical" evidence="10">
    <location>
        <begin position="334"/>
        <end position="355"/>
    </location>
</feature>
<evidence type="ECO:0000256" key="4">
    <source>
        <dbReference type="ARBA" id="ARBA00022568"/>
    </source>
</evidence>
<dbReference type="PANTHER" id="PTHR31503">
    <property type="entry name" value="VACUOLAR CALCIUM ION TRANSPORTER"/>
    <property type="match status" value="1"/>
</dbReference>
<evidence type="ECO:0000256" key="6">
    <source>
        <dbReference type="ARBA" id="ARBA00022837"/>
    </source>
</evidence>
<keyword evidence="6 10" id="KW-0106">Calcium</keyword>
<reference evidence="12 13" key="1">
    <citation type="submission" date="2015-06" db="EMBL/GenBank/DDBJ databases">
        <title>Talaromyces atroroseus IBT 11181 draft genome.</title>
        <authorList>
            <person name="Rasmussen K.B."/>
            <person name="Rasmussen S."/>
            <person name="Petersen B."/>
            <person name="Sicheritz-Ponten T."/>
            <person name="Mortensen U.H."/>
            <person name="Thrane U."/>
        </authorList>
    </citation>
    <scope>NUCLEOTIDE SEQUENCE [LARGE SCALE GENOMIC DNA]</scope>
    <source>
        <strain evidence="12 13">IBT 11181</strain>
    </source>
</reference>
<feature type="transmembrane region" description="Helical" evidence="10">
    <location>
        <begin position="65"/>
        <end position="84"/>
    </location>
</feature>
<feature type="transmembrane region" description="Helical" evidence="10">
    <location>
        <begin position="232"/>
        <end position="256"/>
    </location>
</feature>
<feature type="transmembrane region" description="Helical" evidence="10">
    <location>
        <begin position="301"/>
        <end position="328"/>
    </location>
</feature>
<comment type="caution">
    <text evidence="12">The sequence shown here is derived from an EMBL/GenBank/DDBJ whole genome shotgun (WGS) entry which is preliminary data.</text>
</comment>
<proteinExistence type="inferred from homology"/>
<dbReference type="PANTHER" id="PTHR31503:SF22">
    <property type="entry name" value="VACUOLAR CALCIUM ION TRANSPORTER"/>
    <property type="match status" value="1"/>
</dbReference>
<keyword evidence="3 10" id="KW-0813">Transport</keyword>
<feature type="transmembrane region" description="Helical" evidence="10">
    <location>
        <begin position="32"/>
        <end position="53"/>
    </location>
</feature>
<feature type="domain" description="Sodium/calcium exchanger membrane region" evidence="11">
    <location>
        <begin position="65"/>
        <end position="210"/>
    </location>
</feature>
<keyword evidence="4 10" id="KW-0109">Calcium transport</keyword>
<evidence type="ECO:0000256" key="1">
    <source>
        <dbReference type="ARBA" id="ARBA00004127"/>
    </source>
</evidence>
<dbReference type="InterPro" id="IPR044880">
    <property type="entry name" value="NCX_ion-bd_dom_sf"/>
</dbReference>
<feature type="domain" description="Sodium/calcium exchanger membrane region" evidence="11">
    <location>
        <begin position="239"/>
        <end position="377"/>
    </location>
</feature>
<organism evidence="12 13">
    <name type="scientific">Talaromyces atroroseus</name>
    <dbReference type="NCBI Taxonomy" id="1441469"/>
    <lineage>
        <taxon>Eukaryota</taxon>
        <taxon>Fungi</taxon>
        <taxon>Dikarya</taxon>
        <taxon>Ascomycota</taxon>
        <taxon>Pezizomycotina</taxon>
        <taxon>Eurotiomycetes</taxon>
        <taxon>Eurotiomycetidae</taxon>
        <taxon>Eurotiales</taxon>
        <taxon>Trichocomaceae</taxon>
        <taxon>Talaromyces</taxon>
        <taxon>Talaromyces sect. Trachyspermi</taxon>
    </lineage>
</organism>
<keyword evidence="10" id="KW-0050">Antiport</keyword>
<evidence type="ECO:0000256" key="2">
    <source>
        <dbReference type="ARBA" id="ARBA00008170"/>
    </source>
</evidence>
<feature type="transmembrane region" description="Helical" evidence="10">
    <location>
        <begin position="268"/>
        <end position="289"/>
    </location>
</feature>
<dbReference type="EMBL" id="LFMY01000009">
    <property type="protein sequence ID" value="OKL58540.1"/>
    <property type="molecule type" value="Genomic_DNA"/>
</dbReference>
<dbReference type="InterPro" id="IPR004713">
    <property type="entry name" value="CaH_exchang"/>
</dbReference>
<evidence type="ECO:0000313" key="13">
    <source>
        <dbReference type="Proteomes" id="UP000214365"/>
    </source>
</evidence>
<feature type="transmembrane region" description="Helical" evidence="10">
    <location>
        <begin position="96"/>
        <end position="116"/>
    </location>
</feature>
<comment type="similarity">
    <text evidence="2 10">Belongs to the Ca(2+):cation antiporter (CaCA) (TC 2.A.19) family.</text>
</comment>
<dbReference type="GO" id="GO:0015369">
    <property type="term" value="F:calcium:proton antiporter activity"/>
    <property type="evidence" value="ECO:0007669"/>
    <property type="project" value="UniProtKB-UniRule"/>
</dbReference>
<sequence length="390" mass="42335">MSSEPGPTTPLLMPVPPRRHLSRRVVADTLRIVKVIWFQSYINWLLLLVPVALVASEDDGWDTSAVFILNFLAILALSSVLSFATDELAKSTGQTVGALVNATFGNALEMIVGITAVNQGEIRIVQSSMILGCTFFFGCYNKEGMNFTADVIGVMVSLMIVSCATLIIPSALATMTPWKRAELERSILSLSRATAIILLIFYLVYLYFQLKSHADIFEDDQTQGEDEEEVQLGLWSSSIVLLLTTLGVTFCSDALVDSVDGIVRTWHISRAFIGLIIVPIVGNAGEFTAAVSAAMSGKMDLAVSLIVSATLQIALFVTPFLVLCGWIIGEPMSLFFSTFETVVLSFSVVVVNCLVREGRANYLEGILLVGTYVIVGIAFYVHPEDVPVLA</sequence>
<keyword evidence="5 10" id="KW-0812">Transmembrane</keyword>
<protein>
    <recommendedName>
        <fullName evidence="10">Vacuolar calcium ion transporter</fullName>
    </recommendedName>
</protein>
<name>A0A225ADK8_TALAT</name>